<keyword evidence="3" id="KW-1185">Reference proteome</keyword>
<evidence type="ECO:0000313" key="2">
    <source>
        <dbReference type="EMBL" id="MBA2892857.1"/>
    </source>
</evidence>
<organism evidence="2 3">
    <name type="scientific">Nonomuraea soli</name>
    <dbReference type="NCBI Taxonomy" id="1032476"/>
    <lineage>
        <taxon>Bacteria</taxon>
        <taxon>Bacillati</taxon>
        <taxon>Actinomycetota</taxon>
        <taxon>Actinomycetes</taxon>
        <taxon>Streptosporangiales</taxon>
        <taxon>Streptosporangiaceae</taxon>
        <taxon>Nonomuraea</taxon>
    </lineage>
</organism>
<accession>A0A7W0CKG5</accession>
<proteinExistence type="predicted"/>
<comment type="caution">
    <text evidence="2">The sequence shown here is derived from an EMBL/GenBank/DDBJ whole genome shotgun (WGS) entry which is preliminary data.</text>
</comment>
<reference evidence="2 3" key="1">
    <citation type="submission" date="2020-07" db="EMBL/GenBank/DDBJ databases">
        <title>Genomic Encyclopedia of Type Strains, Phase IV (KMG-IV): sequencing the most valuable type-strain genomes for metagenomic binning, comparative biology and taxonomic classification.</title>
        <authorList>
            <person name="Goeker M."/>
        </authorList>
    </citation>
    <scope>NUCLEOTIDE SEQUENCE [LARGE SCALE GENOMIC DNA]</scope>
    <source>
        <strain evidence="2 3">DSM 45533</strain>
    </source>
</reference>
<evidence type="ECO:0000256" key="1">
    <source>
        <dbReference type="SAM" id="MobiDB-lite"/>
    </source>
</evidence>
<dbReference type="AlphaFoldDB" id="A0A7W0CKG5"/>
<protein>
    <recommendedName>
        <fullName evidence="4">WD40 repeat domain-containing protein</fullName>
    </recommendedName>
</protein>
<gene>
    <name evidence="2" type="ORF">HNR30_004211</name>
</gene>
<evidence type="ECO:0008006" key="4">
    <source>
        <dbReference type="Google" id="ProtNLM"/>
    </source>
</evidence>
<dbReference type="RefSeq" id="WP_181611575.1">
    <property type="nucleotide sequence ID" value="NZ_BAABAM010000003.1"/>
</dbReference>
<dbReference type="Proteomes" id="UP000530928">
    <property type="component" value="Unassembled WGS sequence"/>
</dbReference>
<feature type="region of interest" description="Disordered" evidence="1">
    <location>
        <begin position="106"/>
        <end position="140"/>
    </location>
</feature>
<evidence type="ECO:0000313" key="3">
    <source>
        <dbReference type="Proteomes" id="UP000530928"/>
    </source>
</evidence>
<dbReference type="EMBL" id="JACDUR010000004">
    <property type="protein sequence ID" value="MBA2892857.1"/>
    <property type="molecule type" value="Genomic_DNA"/>
</dbReference>
<sequence length="140" mass="14614">MNELAADGEQVTAVCSDHGALSVATWDGRGARLAHGRPAAVAAVASGDGHTWLAGTRTDTSCRSLRPALWHRSRPDAPFAEVAVPAVQDGHLSAIARRGPSEVWAVGGIGAPPEQGRRTDWSSPWRAVSRGSWAATSARS</sequence>
<name>A0A7W0CKG5_9ACTN</name>